<comment type="caution">
    <text evidence="2">The sequence shown here is derived from an EMBL/GenBank/DDBJ whole genome shotgun (WGS) entry which is preliminary data.</text>
</comment>
<dbReference type="EMBL" id="JYIZ01000038">
    <property type="protein sequence ID" value="KJL43274.1"/>
    <property type="molecule type" value="Genomic_DNA"/>
</dbReference>
<feature type="transmembrane region" description="Helical" evidence="1">
    <location>
        <begin position="20"/>
        <end position="40"/>
    </location>
</feature>
<dbReference type="RefSeq" id="WP_045274850.1">
    <property type="nucleotide sequence ID" value="NZ_BAAAUP010000003.1"/>
</dbReference>
<keyword evidence="1" id="KW-0472">Membrane</keyword>
<keyword evidence="1" id="KW-0812">Transmembrane</keyword>
<feature type="transmembrane region" description="Helical" evidence="1">
    <location>
        <begin position="172"/>
        <end position="192"/>
    </location>
</feature>
<feature type="transmembrane region" description="Helical" evidence="1">
    <location>
        <begin position="89"/>
        <end position="111"/>
    </location>
</feature>
<protein>
    <recommendedName>
        <fullName evidence="4">DUF2975 domain-containing protein</fullName>
    </recommendedName>
</protein>
<feature type="transmembrane region" description="Helical" evidence="1">
    <location>
        <begin position="131"/>
        <end position="152"/>
    </location>
</feature>
<proteinExistence type="predicted"/>
<sequence>MSAPATPPVAETPVRGILDVIVFSSIAALAVILAAVKGVVDVFREEGPAVPFPMQPQPVTATLGSAGAADTYIATGATVLAPGLDTATLLWFAASIVTAAVAVLIVLAALVRLALAFRAGRLFTPVTARSLTIIGGTMFLGACLVLITEALGRSGTYAMLGIPWEPLHMIQFVPYLPIWVASIAISMLAGVFERGRRMQRDSEGLV</sequence>
<dbReference type="Proteomes" id="UP000033956">
    <property type="component" value="Unassembled WGS sequence"/>
</dbReference>
<dbReference type="AlphaFoldDB" id="A0A0M2HG52"/>
<evidence type="ECO:0000256" key="1">
    <source>
        <dbReference type="SAM" id="Phobius"/>
    </source>
</evidence>
<gene>
    <name evidence="2" type="ORF">RS81_00878</name>
</gene>
<evidence type="ECO:0000313" key="2">
    <source>
        <dbReference type="EMBL" id="KJL43274.1"/>
    </source>
</evidence>
<evidence type="ECO:0008006" key="4">
    <source>
        <dbReference type="Google" id="ProtNLM"/>
    </source>
</evidence>
<keyword evidence="3" id="KW-1185">Reference proteome</keyword>
<keyword evidence="1" id="KW-1133">Transmembrane helix</keyword>
<dbReference type="PATRIC" id="fig|92835.4.peg.897"/>
<dbReference type="STRING" id="92835.RS81_00878"/>
<name>A0A0M2HG52_9MICO</name>
<dbReference type="OrthoDB" id="5072117at2"/>
<evidence type="ECO:0000313" key="3">
    <source>
        <dbReference type="Proteomes" id="UP000033956"/>
    </source>
</evidence>
<reference evidence="2 3" key="1">
    <citation type="submission" date="2015-02" db="EMBL/GenBank/DDBJ databases">
        <title>Draft genome sequences of ten Microbacterium spp. with emphasis on heavy metal contaminated environments.</title>
        <authorList>
            <person name="Corretto E."/>
        </authorList>
    </citation>
    <scope>NUCLEOTIDE SEQUENCE [LARGE SCALE GENOMIC DNA]</scope>
    <source>
        <strain evidence="2 3">DSM 12510</strain>
    </source>
</reference>
<accession>A0A0M2HG52</accession>
<organism evidence="2 3">
    <name type="scientific">Microbacterium terrae</name>
    <dbReference type="NCBI Taxonomy" id="69369"/>
    <lineage>
        <taxon>Bacteria</taxon>
        <taxon>Bacillati</taxon>
        <taxon>Actinomycetota</taxon>
        <taxon>Actinomycetes</taxon>
        <taxon>Micrococcales</taxon>
        <taxon>Microbacteriaceae</taxon>
        <taxon>Microbacterium</taxon>
    </lineage>
</organism>